<keyword evidence="3" id="KW-1185">Reference proteome</keyword>
<name>A0ABS8D3Q1_9NEIS</name>
<sequence length="65" mass="6794">MIIAYKNGCGATAAARTPIGSPNHVVGGIGDSPEEAESNAMNKCEQLNSGVQCLIWATAECSYYE</sequence>
<gene>
    <name evidence="2" type="ORF">LIN78_04530</name>
</gene>
<evidence type="ECO:0000313" key="3">
    <source>
        <dbReference type="Proteomes" id="UP001165395"/>
    </source>
</evidence>
<dbReference type="Proteomes" id="UP001165395">
    <property type="component" value="Unassembled WGS sequence"/>
</dbReference>
<evidence type="ECO:0000259" key="1">
    <source>
        <dbReference type="Pfam" id="PF13827"/>
    </source>
</evidence>
<dbReference type="EMBL" id="JAJBZT010000002">
    <property type="protein sequence ID" value="MCB6182815.1"/>
    <property type="molecule type" value="Genomic_DNA"/>
</dbReference>
<proteinExistence type="predicted"/>
<accession>A0ABS8D3Q1</accession>
<dbReference type="Pfam" id="PF13827">
    <property type="entry name" value="DUF4189"/>
    <property type="match status" value="1"/>
</dbReference>
<feature type="domain" description="DUF4189" evidence="1">
    <location>
        <begin position="2"/>
        <end position="57"/>
    </location>
</feature>
<evidence type="ECO:0000313" key="2">
    <source>
        <dbReference type="EMBL" id="MCB6182815.1"/>
    </source>
</evidence>
<organism evidence="2 3">
    <name type="scientific">Leeia speluncae</name>
    <dbReference type="NCBI Taxonomy" id="2884804"/>
    <lineage>
        <taxon>Bacteria</taxon>
        <taxon>Pseudomonadati</taxon>
        <taxon>Pseudomonadota</taxon>
        <taxon>Betaproteobacteria</taxon>
        <taxon>Neisseriales</taxon>
        <taxon>Leeiaceae</taxon>
        <taxon>Leeia</taxon>
    </lineage>
</organism>
<dbReference type="RefSeq" id="WP_227178926.1">
    <property type="nucleotide sequence ID" value="NZ_JAJBZT010000002.1"/>
</dbReference>
<reference evidence="2" key="1">
    <citation type="submission" date="2021-10" db="EMBL/GenBank/DDBJ databases">
        <title>The complete genome sequence of Leeia sp. TBRC 13508.</title>
        <authorList>
            <person name="Charoenyingcharoen P."/>
            <person name="Yukphan P."/>
        </authorList>
    </citation>
    <scope>NUCLEOTIDE SEQUENCE</scope>
    <source>
        <strain evidence="2">TBRC 13508</strain>
    </source>
</reference>
<dbReference type="InterPro" id="IPR025240">
    <property type="entry name" value="DUF4189"/>
</dbReference>
<comment type="caution">
    <text evidence="2">The sequence shown here is derived from an EMBL/GenBank/DDBJ whole genome shotgun (WGS) entry which is preliminary data.</text>
</comment>
<protein>
    <submittedName>
        <fullName evidence="2">DUF4189 domain-containing protein</fullName>
    </submittedName>
</protein>